<name>A1U7R5_MARN8</name>
<feature type="chain" id="PRO_5002639266" evidence="2">
    <location>
        <begin position="25"/>
        <end position="441"/>
    </location>
</feature>
<gene>
    <name evidence="3" type="ordered locus">Maqu_4183</name>
</gene>
<evidence type="ECO:0000256" key="2">
    <source>
        <dbReference type="SAM" id="SignalP"/>
    </source>
</evidence>
<keyword evidence="2" id="KW-0732">Signal</keyword>
<evidence type="ECO:0000313" key="4">
    <source>
        <dbReference type="Proteomes" id="UP000000998"/>
    </source>
</evidence>
<organism evidence="3 4">
    <name type="scientific">Marinobacter nauticus (strain ATCC 700491 / DSM 11845 / VT8)</name>
    <name type="common">Marinobacter aquaeolei</name>
    <dbReference type="NCBI Taxonomy" id="351348"/>
    <lineage>
        <taxon>Bacteria</taxon>
        <taxon>Pseudomonadati</taxon>
        <taxon>Pseudomonadota</taxon>
        <taxon>Gammaproteobacteria</taxon>
        <taxon>Pseudomonadales</taxon>
        <taxon>Marinobacteraceae</taxon>
        <taxon>Marinobacter</taxon>
    </lineage>
</organism>
<protein>
    <submittedName>
        <fullName evidence="3">Uncharacterized protein</fullName>
    </submittedName>
</protein>
<feature type="signal peptide" evidence="2">
    <location>
        <begin position="1"/>
        <end position="24"/>
    </location>
</feature>
<reference evidence="4" key="1">
    <citation type="journal article" date="2011" name="Appl. Environ. Microbiol.">
        <title>Genomic potential of Marinobacter aquaeolei, a biogeochemical 'opportunitroph'.</title>
        <authorList>
            <person name="Singer E."/>
            <person name="Webb E.A."/>
            <person name="Nelson W.C."/>
            <person name="Heidelberg J.F."/>
            <person name="Ivanova N."/>
            <person name="Pati A."/>
            <person name="Edwards K.J."/>
        </authorList>
    </citation>
    <scope>NUCLEOTIDE SEQUENCE [LARGE SCALE GENOMIC DNA]</scope>
    <source>
        <strain evidence="4">ATCC 700491 / DSM 11845 / VT8</strain>
    </source>
</reference>
<dbReference type="AlphaFoldDB" id="A1U7R5"/>
<dbReference type="KEGG" id="maq:Maqu_4183"/>
<evidence type="ECO:0000313" key="3">
    <source>
        <dbReference type="EMBL" id="ABM21034.1"/>
    </source>
</evidence>
<accession>A1U7R5</accession>
<dbReference type="EMBL" id="CP000515">
    <property type="protein sequence ID" value="ABM21034.1"/>
    <property type="molecule type" value="Genomic_DNA"/>
</dbReference>
<keyword evidence="3" id="KW-0614">Plasmid</keyword>
<dbReference type="HOGENOM" id="CLU_620819_0_0_6"/>
<dbReference type="OrthoDB" id="6370047at2"/>
<feature type="region of interest" description="Disordered" evidence="1">
    <location>
        <begin position="395"/>
        <end position="419"/>
    </location>
</feature>
<dbReference type="RefSeq" id="WP_011783319.1">
    <property type="nucleotide sequence ID" value="NC_008738.1"/>
</dbReference>
<proteinExistence type="predicted"/>
<dbReference type="Proteomes" id="UP000000998">
    <property type="component" value="Plasmid pMAQU01"/>
</dbReference>
<sequence length="441" mass="49398" precursor="true">MPLVRNVAISAVLLANLSLNPANAADDNLNAWVTACNLQESVTIRAGEVSAVELRKGMITLNRFGHLESISALPTNESCLSFLASGHMDMPVIVMFAGMSVEAKRRHPTVVARLRRHYEREHHADRLTQANILLYPAMGTGADSPETIRHINRGVLAGARDHQGAYAATTGTVCTISIPEMPFAEQSQLEQPYAWSMLGKNDREYLKRNSDSIVFWHEVAHCNTDQSAEYLATQGKGDQQLTDWNENQEQARQACADPGLLEQWSSTMESRRLTATRPEDLATGEIDPTAMNQMIHFELLKESVADQVGTLISQKRREKRIAGCASKTYVSHPWYRYRLASSVREPDARYMTWISPWLSNLPEPSIHQVLRDSHRGLMLEAKDSLPKPLWMELNHSRSSRPDQHRITDPAGPADSSRASAWKAWISEQLDRSKGEIDLGKN</sequence>
<evidence type="ECO:0000256" key="1">
    <source>
        <dbReference type="SAM" id="MobiDB-lite"/>
    </source>
</evidence>
<geneLocation type="plasmid" evidence="3 4">
    <name>pMAQU01</name>
</geneLocation>